<name>A0AAV8USH1_9RHOD</name>
<dbReference type="Proteomes" id="UP001157974">
    <property type="component" value="Unassembled WGS sequence"/>
</dbReference>
<reference evidence="1 2" key="1">
    <citation type="journal article" date="2023" name="Nat. Commun.">
        <title>Origin of minicircular mitochondrial genomes in red algae.</title>
        <authorList>
            <person name="Lee Y."/>
            <person name="Cho C.H."/>
            <person name="Lee Y.M."/>
            <person name="Park S.I."/>
            <person name="Yang J.H."/>
            <person name="West J.A."/>
            <person name="Bhattacharya D."/>
            <person name="Yoon H.S."/>
        </authorList>
    </citation>
    <scope>NUCLEOTIDE SEQUENCE [LARGE SCALE GENOMIC DNA]</scope>
    <source>
        <strain evidence="1 2">CCMP1338</strain>
        <tissue evidence="1">Whole cell</tissue>
    </source>
</reference>
<accession>A0AAV8USH1</accession>
<organism evidence="1 2">
    <name type="scientific">Rhodosorus marinus</name>
    <dbReference type="NCBI Taxonomy" id="101924"/>
    <lineage>
        <taxon>Eukaryota</taxon>
        <taxon>Rhodophyta</taxon>
        <taxon>Stylonematophyceae</taxon>
        <taxon>Stylonematales</taxon>
        <taxon>Stylonemataceae</taxon>
        <taxon>Rhodosorus</taxon>
    </lineage>
</organism>
<keyword evidence="2" id="KW-1185">Reference proteome</keyword>
<dbReference type="AlphaFoldDB" id="A0AAV8USH1"/>
<evidence type="ECO:0000313" key="1">
    <source>
        <dbReference type="EMBL" id="KAJ8905496.1"/>
    </source>
</evidence>
<proteinExistence type="predicted"/>
<protein>
    <submittedName>
        <fullName evidence="1">Uncharacterized protein</fullName>
    </submittedName>
</protein>
<dbReference type="EMBL" id="JAMWBK010000004">
    <property type="protein sequence ID" value="KAJ8905496.1"/>
    <property type="molecule type" value="Genomic_DNA"/>
</dbReference>
<gene>
    <name evidence="1" type="ORF">NDN08_002003</name>
</gene>
<sequence>MFSMDESNRSARAVLESARLSGGVGAFEAAGKELLSHFVLVVGRHEAEYRLCEVEFYFYSETHPDPFTHCHPLQLQSGTWYFHRAGDKETSGYRGGSFKGLDLCIGGDNCFGGVLIRAIQTPLKRINGPSLVVDKILSDCGEASVKDLVDTLPSLSCDDEMSWLRVVRMKETSNLPVTCTARVGLSLRKFHDSSSRPLDFIARRYRFLTEVAKSKHKHLVAVELKKDGLSVEQISDRIATSQRSVSRWLTEFDLGQSRSKVPSYVESFLNQNMDVAMVCELLGALS</sequence>
<comment type="caution">
    <text evidence="1">The sequence shown here is derived from an EMBL/GenBank/DDBJ whole genome shotgun (WGS) entry which is preliminary data.</text>
</comment>
<evidence type="ECO:0000313" key="2">
    <source>
        <dbReference type="Proteomes" id="UP001157974"/>
    </source>
</evidence>